<evidence type="ECO:0000256" key="1">
    <source>
        <dbReference type="ARBA" id="ARBA00004196"/>
    </source>
</evidence>
<dbReference type="GO" id="GO:0030313">
    <property type="term" value="C:cell envelope"/>
    <property type="evidence" value="ECO:0007669"/>
    <property type="project" value="UniProtKB-SubCell"/>
</dbReference>
<dbReference type="InterPro" id="IPR050465">
    <property type="entry name" value="UPF0194_transport"/>
</dbReference>
<name>A0AAE9YRG0_9GAMM</name>
<dbReference type="EMBL" id="CP059735">
    <property type="protein sequence ID" value="WDD99845.1"/>
    <property type="molecule type" value="Genomic_DNA"/>
</dbReference>
<feature type="coiled-coil region" evidence="3">
    <location>
        <begin position="110"/>
        <end position="182"/>
    </location>
</feature>
<accession>A0AAE9YRG0</accession>
<keyword evidence="7" id="KW-1185">Reference proteome</keyword>
<reference evidence="6 7" key="2">
    <citation type="journal article" date="2022" name="Mar. Drugs">
        <title>Bioassay-Guided Fractionation Leads to the Detection of Cholic Acid Generated by the Rare Thalassomonas sp.</title>
        <authorList>
            <person name="Pheiffer F."/>
            <person name="Schneider Y.K."/>
            <person name="Hansen E.H."/>
            <person name="Andersen J.H."/>
            <person name="Isaksson J."/>
            <person name="Busche T."/>
            <person name="R C."/>
            <person name="Kalinowski J."/>
            <person name="Zyl L.V."/>
            <person name="Trindade M."/>
        </authorList>
    </citation>
    <scope>NUCLEOTIDE SEQUENCE [LARGE SCALE GENOMIC DNA]</scope>
    <source>
        <strain evidence="6 7">A5K-106</strain>
    </source>
</reference>
<keyword evidence="4" id="KW-0812">Transmembrane</keyword>
<keyword evidence="2 3" id="KW-0175">Coiled coil</keyword>
<dbReference type="InterPro" id="IPR058637">
    <property type="entry name" value="YknX-like_C"/>
</dbReference>
<dbReference type="AlphaFoldDB" id="A0AAE9YRG0"/>
<evidence type="ECO:0000313" key="7">
    <source>
        <dbReference type="Proteomes" id="UP000032568"/>
    </source>
</evidence>
<dbReference type="Gene3D" id="2.40.420.20">
    <property type="match status" value="1"/>
</dbReference>
<keyword evidence="4" id="KW-1133">Transmembrane helix</keyword>
<sequence>MKVKQVKYLIKLLLGLVVVALLIFAFIPEPVKVDMFTVAKGNLLVTLEGEGKTRIHDIYTVYAPIDGRITRIESEPGDRVTAAETIIANMFPANPQFLDKRRETQAKADIEGARAALSLAKARVKQAQAELEFELSDFKRTELLYRQQTVSKAHLERAQLRIKTLKAELETALSNQEVMESRLAAARAMLVQPEEQEEAGNGGDCHICIHSPVDGRVLRILHKSESIVAVGTPLVEIGNPADLEVSIEMLSTNAVKVKPGDEALIKRWGGEQDIRARVRLIEPSGFTKISALGVEEQRVNVILAFTDPAAKWQSLGDAFRVEAAIIIDKAENVISVPLSALFRQEEQWSVFKVVDGYVVLQQVEVGRRNDRFAEITSGLQAGEQVISYPGNKVSAGVRVEKR</sequence>
<keyword evidence="4" id="KW-0472">Membrane</keyword>
<proteinExistence type="predicted"/>
<organism evidence="6 7">
    <name type="scientific">Thalassomonas actiniarum</name>
    <dbReference type="NCBI Taxonomy" id="485447"/>
    <lineage>
        <taxon>Bacteria</taxon>
        <taxon>Pseudomonadati</taxon>
        <taxon>Pseudomonadota</taxon>
        <taxon>Gammaproteobacteria</taxon>
        <taxon>Alteromonadales</taxon>
        <taxon>Colwelliaceae</taxon>
        <taxon>Thalassomonas</taxon>
    </lineage>
</organism>
<dbReference type="PANTHER" id="PTHR32347">
    <property type="entry name" value="EFFLUX SYSTEM COMPONENT YKNX-RELATED"/>
    <property type="match status" value="1"/>
</dbReference>
<dbReference type="PANTHER" id="PTHR32347:SF29">
    <property type="entry name" value="UPF0194 MEMBRANE PROTEIN YBHG"/>
    <property type="match status" value="1"/>
</dbReference>
<evidence type="ECO:0000256" key="2">
    <source>
        <dbReference type="ARBA" id="ARBA00023054"/>
    </source>
</evidence>
<comment type="subcellular location">
    <subcellularLocation>
        <location evidence="1">Cell envelope</location>
    </subcellularLocation>
</comment>
<protein>
    <submittedName>
        <fullName evidence="6">HlyD family efflux transporter periplasmic adaptor subunit</fullName>
    </submittedName>
</protein>
<feature type="transmembrane region" description="Helical" evidence="4">
    <location>
        <begin position="9"/>
        <end position="27"/>
    </location>
</feature>
<evidence type="ECO:0000259" key="5">
    <source>
        <dbReference type="Pfam" id="PF25989"/>
    </source>
</evidence>
<dbReference type="Gene3D" id="2.40.50.100">
    <property type="match status" value="2"/>
</dbReference>
<evidence type="ECO:0000256" key="4">
    <source>
        <dbReference type="SAM" id="Phobius"/>
    </source>
</evidence>
<dbReference type="Pfam" id="PF25989">
    <property type="entry name" value="YknX_C"/>
    <property type="match status" value="1"/>
</dbReference>
<feature type="domain" description="YknX-like C-terminal permuted SH3-like" evidence="5">
    <location>
        <begin position="333"/>
        <end position="400"/>
    </location>
</feature>
<gene>
    <name evidence="6" type="ORF">SG35_004015</name>
</gene>
<dbReference type="KEGG" id="tact:SG35_004015"/>
<dbReference type="Gene3D" id="1.10.287.470">
    <property type="entry name" value="Helix hairpin bin"/>
    <property type="match status" value="1"/>
</dbReference>
<evidence type="ECO:0000256" key="3">
    <source>
        <dbReference type="SAM" id="Coils"/>
    </source>
</evidence>
<dbReference type="RefSeq" id="WP_044831918.1">
    <property type="nucleotide sequence ID" value="NZ_CP059735.1"/>
</dbReference>
<dbReference type="Gene3D" id="2.40.30.170">
    <property type="match status" value="1"/>
</dbReference>
<dbReference type="Proteomes" id="UP000032568">
    <property type="component" value="Chromosome"/>
</dbReference>
<evidence type="ECO:0000313" key="6">
    <source>
        <dbReference type="EMBL" id="WDD99845.1"/>
    </source>
</evidence>
<reference evidence="6 7" key="1">
    <citation type="journal article" date="2015" name="Genome Announc.">
        <title>Draft Genome Sequences of Marine Isolates of Thalassomonas viridans and Thalassomonas actiniarum.</title>
        <authorList>
            <person name="Olonade I."/>
            <person name="van Zyl L.J."/>
            <person name="Trindade M."/>
        </authorList>
    </citation>
    <scope>NUCLEOTIDE SEQUENCE [LARGE SCALE GENOMIC DNA]</scope>
    <source>
        <strain evidence="6 7">A5K-106</strain>
    </source>
</reference>